<evidence type="ECO:0000259" key="2">
    <source>
        <dbReference type="Pfam" id="PF02470"/>
    </source>
</evidence>
<dbReference type="Pfam" id="PF02470">
    <property type="entry name" value="MlaD"/>
    <property type="match status" value="1"/>
</dbReference>
<gene>
    <name evidence="3" type="ORF">H2LOC_015115</name>
</gene>
<keyword evidence="1" id="KW-0472">Membrane</keyword>
<dbReference type="AlphaFoldDB" id="A0A6B8KJ30"/>
<sequence length="294" mass="31551">METRAHFALIGLFTLAVAIGGFLFVFWISGPSKLALYQTYQLVVRGSVEGLTRGSAVMFNGLKVGEVTSLEIDPDDPSQVDVLINIDRKTPVKADTRARLEQRGFTSVGVVSLVGGTPGAPEIVKKPGEAYPRITAERSEIANLLENVQRLSGRAIEMVDKLDKLLDANSSNITATLKNVEAFTKTLADNSAPTGAFIRDAADVVHSLKPVASHLDGLIADADKAIKALDPKTIKSIAGNINKFSSTGLRQYEELAVDARKAVDSLDRAVRSIERDPSQVIFGPSQAVPEVQGR</sequence>
<dbReference type="OrthoDB" id="9808689at2"/>
<name>A0A6B8KJ30_9HYPH</name>
<reference evidence="3 4" key="1">
    <citation type="submission" date="2019-11" db="EMBL/GenBank/DDBJ databases">
        <title>The genome sequence of Methylocystis heyeri.</title>
        <authorList>
            <person name="Oshkin I.Y."/>
            <person name="Miroshnikov K."/>
            <person name="Dedysh S.N."/>
        </authorList>
    </citation>
    <scope>NUCLEOTIDE SEQUENCE [LARGE SCALE GENOMIC DNA]</scope>
    <source>
        <strain evidence="3 4">H2</strain>
    </source>
</reference>
<protein>
    <submittedName>
        <fullName evidence="3">MCE family protein</fullName>
    </submittedName>
</protein>
<keyword evidence="1" id="KW-1133">Transmembrane helix</keyword>
<dbReference type="EMBL" id="CP046052">
    <property type="protein sequence ID" value="QGM46915.1"/>
    <property type="molecule type" value="Genomic_DNA"/>
</dbReference>
<dbReference type="PANTHER" id="PTHR36698:SF2">
    <property type="entry name" value="MCE_MLAD DOMAIN-CONTAINING PROTEIN"/>
    <property type="match status" value="1"/>
</dbReference>
<dbReference type="RefSeq" id="WP_136497801.1">
    <property type="nucleotide sequence ID" value="NZ_CP046052.1"/>
</dbReference>
<evidence type="ECO:0000256" key="1">
    <source>
        <dbReference type="SAM" id="Phobius"/>
    </source>
</evidence>
<dbReference type="Proteomes" id="UP000309061">
    <property type="component" value="Chromosome"/>
</dbReference>
<organism evidence="3 4">
    <name type="scientific">Methylocystis heyeri</name>
    <dbReference type="NCBI Taxonomy" id="391905"/>
    <lineage>
        <taxon>Bacteria</taxon>
        <taxon>Pseudomonadati</taxon>
        <taxon>Pseudomonadota</taxon>
        <taxon>Alphaproteobacteria</taxon>
        <taxon>Hyphomicrobiales</taxon>
        <taxon>Methylocystaceae</taxon>
        <taxon>Methylocystis</taxon>
    </lineage>
</organism>
<keyword evidence="1" id="KW-0812">Transmembrane</keyword>
<dbReference type="InterPro" id="IPR003399">
    <property type="entry name" value="Mce/MlaD"/>
</dbReference>
<dbReference type="PANTHER" id="PTHR36698">
    <property type="entry name" value="BLL5892 PROTEIN"/>
    <property type="match status" value="1"/>
</dbReference>
<keyword evidence="4" id="KW-1185">Reference proteome</keyword>
<feature type="transmembrane region" description="Helical" evidence="1">
    <location>
        <begin position="7"/>
        <end position="28"/>
    </location>
</feature>
<evidence type="ECO:0000313" key="3">
    <source>
        <dbReference type="EMBL" id="QGM46915.1"/>
    </source>
</evidence>
<evidence type="ECO:0000313" key="4">
    <source>
        <dbReference type="Proteomes" id="UP000309061"/>
    </source>
</evidence>
<accession>A0A6B8KJ30</accession>
<proteinExistence type="predicted"/>
<dbReference type="KEGG" id="mhey:H2LOC_015115"/>
<feature type="domain" description="Mce/MlaD" evidence="2">
    <location>
        <begin position="39"/>
        <end position="114"/>
    </location>
</feature>